<proteinExistence type="predicted"/>
<dbReference type="PANTHER" id="PTHR43861">
    <property type="entry name" value="TRANS-ACONITATE 2-METHYLTRANSFERASE-RELATED"/>
    <property type="match status" value="1"/>
</dbReference>
<dbReference type="Proteomes" id="UP001596189">
    <property type="component" value="Unassembled WGS sequence"/>
</dbReference>
<name>A0ABW1JJQ6_9ACTN</name>
<dbReference type="EC" id="2.1.1.222" evidence="3"/>
<dbReference type="Gene3D" id="3.40.50.150">
    <property type="entry name" value="Vaccinia Virus protein VP39"/>
    <property type="match status" value="1"/>
</dbReference>
<dbReference type="EMBL" id="JBHSRD010000008">
    <property type="protein sequence ID" value="MFC6008949.1"/>
    <property type="molecule type" value="Genomic_DNA"/>
</dbReference>
<dbReference type="GO" id="GO:0102208">
    <property type="term" value="F:2-polyprenyl-6-hydroxyphenol methylase activity"/>
    <property type="evidence" value="ECO:0007669"/>
    <property type="project" value="UniProtKB-EC"/>
</dbReference>
<evidence type="ECO:0000259" key="2">
    <source>
        <dbReference type="Pfam" id="PF13649"/>
    </source>
</evidence>
<dbReference type="GO" id="GO:0032259">
    <property type="term" value="P:methylation"/>
    <property type="evidence" value="ECO:0007669"/>
    <property type="project" value="UniProtKB-KW"/>
</dbReference>
<reference evidence="4" key="1">
    <citation type="journal article" date="2019" name="Int. J. Syst. Evol. Microbiol.">
        <title>The Global Catalogue of Microorganisms (GCM) 10K type strain sequencing project: providing services to taxonomists for standard genome sequencing and annotation.</title>
        <authorList>
            <consortium name="The Broad Institute Genomics Platform"/>
            <consortium name="The Broad Institute Genome Sequencing Center for Infectious Disease"/>
            <person name="Wu L."/>
            <person name="Ma J."/>
        </authorList>
    </citation>
    <scope>NUCLEOTIDE SEQUENCE [LARGE SCALE GENOMIC DNA]</scope>
    <source>
        <strain evidence="4">KACC 14249</strain>
    </source>
</reference>
<evidence type="ECO:0000313" key="4">
    <source>
        <dbReference type="Proteomes" id="UP001596189"/>
    </source>
</evidence>
<keyword evidence="4" id="KW-1185">Reference proteome</keyword>
<evidence type="ECO:0000313" key="3">
    <source>
        <dbReference type="EMBL" id="MFC6008949.1"/>
    </source>
</evidence>
<dbReference type="SUPFAM" id="SSF53335">
    <property type="entry name" value="S-adenosyl-L-methionine-dependent methyltransferases"/>
    <property type="match status" value="1"/>
</dbReference>
<organism evidence="3 4">
    <name type="scientific">Angustibacter luteus</name>
    <dbReference type="NCBI Taxonomy" id="658456"/>
    <lineage>
        <taxon>Bacteria</taxon>
        <taxon>Bacillati</taxon>
        <taxon>Actinomycetota</taxon>
        <taxon>Actinomycetes</taxon>
        <taxon>Kineosporiales</taxon>
        <taxon>Kineosporiaceae</taxon>
    </lineage>
</organism>
<feature type="domain" description="Methyltransferase" evidence="2">
    <location>
        <begin position="55"/>
        <end position="151"/>
    </location>
</feature>
<dbReference type="EC" id="2.1.1.64" evidence="3"/>
<dbReference type="RefSeq" id="WP_345717480.1">
    <property type="nucleotide sequence ID" value="NZ_BAABFP010000007.1"/>
</dbReference>
<sequence length="204" mass="21306">MPRPQTRWIAETGGRRGPAYAARFRELAASGADLHGEARFLDGLLVDAGRTPARVLDAGTGTGRVAIELARRGHDVTGVDVDESMVVEARADGRQAGVDVRWVVGDLLDLADLAGGGFDLVAAPGNVLVYLADGTEPDVVMALAAALAPGGHLVVGFAADRHVDPDAYQGWCADAGLVEVARYASWSGDPWVAGGEFVVAVHRR</sequence>
<dbReference type="GO" id="GO:0061542">
    <property type="term" value="F:3-demethylubiquinol 3-O-methyltransferase activity"/>
    <property type="evidence" value="ECO:0007669"/>
    <property type="project" value="UniProtKB-EC"/>
</dbReference>
<dbReference type="Pfam" id="PF13649">
    <property type="entry name" value="Methyltransf_25"/>
    <property type="match status" value="1"/>
</dbReference>
<dbReference type="InterPro" id="IPR029063">
    <property type="entry name" value="SAM-dependent_MTases_sf"/>
</dbReference>
<dbReference type="InterPro" id="IPR041698">
    <property type="entry name" value="Methyltransf_25"/>
</dbReference>
<evidence type="ECO:0000256" key="1">
    <source>
        <dbReference type="ARBA" id="ARBA00022679"/>
    </source>
</evidence>
<keyword evidence="3" id="KW-0489">Methyltransferase</keyword>
<gene>
    <name evidence="3" type="ORF">ACFQDO_17585</name>
</gene>
<keyword evidence="1 3" id="KW-0808">Transferase</keyword>
<comment type="caution">
    <text evidence="3">The sequence shown here is derived from an EMBL/GenBank/DDBJ whole genome shotgun (WGS) entry which is preliminary data.</text>
</comment>
<dbReference type="CDD" id="cd02440">
    <property type="entry name" value="AdoMet_MTases"/>
    <property type="match status" value="1"/>
</dbReference>
<accession>A0ABW1JJQ6</accession>
<protein>
    <submittedName>
        <fullName evidence="3">Class I SAM-dependent methyltransferase</fullName>
        <ecNumber evidence="3">2.1.1.222</ecNumber>
        <ecNumber evidence="3">2.1.1.64</ecNumber>
    </submittedName>
</protein>